<dbReference type="Pfam" id="PF22513">
    <property type="entry name" value="FitA-like_RHH"/>
    <property type="match status" value="1"/>
</dbReference>
<dbReference type="Proteomes" id="UP000218151">
    <property type="component" value="Unassembled WGS sequence"/>
</dbReference>
<keyword evidence="3" id="KW-1185">Reference proteome</keyword>
<dbReference type="SUPFAM" id="SSF47598">
    <property type="entry name" value="Ribbon-helix-helix"/>
    <property type="match status" value="1"/>
</dbReference>
<dbReference type="RefSeq" id="WP_095996589.1">
    <property type="nucleotide sequence ID" value="NZ_NSLI01000001.1"/>
</dbReference>
<gene>
    <name evidence="2" type="ORF">CKY28_01660</name>
</gene>
<proteinExistence type="predicted"/>
<sequence length="83" mass="9179">MAQVLICNLDDETVAAYREAAERNARSLEAELREALKAMRPRTSAQISALRERAAAIRAMTPPVPQTPAVELVREDRDGYRGA</sequence>
<feature type="domain" description="Antitoxin FitA-like ribbon-helix-helix" evidence="1">
    <location>
        <begin position="2"/>
        <end position="38"/>
    </location>
</feature>
<reference evidence="3" key="1">
    <citation type="submission" date="2017-09" db="EMBL/GenBank/DDBJ databases">
        <authorList>
            <person name="Feng G."/>
            <person name="Zhu H."/>
        </authorList>
    </citation>
    <scope>NUCLEOTIDE SEQUENCE [LARGE SCALE GENOMIC DNA]</scope>
    <source>
        <strain evidence="3">1PNM-20</strain>
    </source>
</reference>
<dbReference type="AlphaFoldDB" id="A0A2A2SJS4"/>
<evidence type="ECO:0000259" key="1">
    <source>
        <dbReference type="Pfam" id="PF22513"/>
    </source>
</evidence>
<comment type="caution">
    <text evidence="2">The sequence shown here is derived from an EMBL/GenBank/DDBJ whole genome shotgun (WGS) entry which is preliminary data.</text>
</comment>
<evidence type="ECO:0000313" key="2">
    <source>
        <dbReference type="EMBL" id="PAX09482.1"/>
    </source>
</evidence>
<dbReference type="EMBL" id="NSLI01000001">
    <property type="protein sequence ID" value="PAX09482.1"/>
    <property type="molecule type" value="Genomic_DNA"/>
</dbReference>
<accession>A0A2A2SJS4</accession>
<name>A0A2A2SJS4_9SPHN</name>
<evidence type="ECO:0000313" key="3">
    <source>
        <dbReference type="Proteomes" id="UP000218151"/>
    </source>
</evidence>
<dbReference type="InterPro" id="IPR053853">
    <property type="entry name" value="FitA-like_RHH"/>
</dbReference>
<protein>
    <recommendedName>
        <fullName evidence="1">Antitoxin FitA-like ribbon-helix-helix domain-containing protein</fullName>
    </recommendedName>
</protein>
<organism evidence="2 3">
    <name type="scientific">Sphingomonas lenta</name>
    <dbReference type="NCBI Taxonomy" id="1141887"/>
    <lineage>
        <taxon>Bacteria</taxon>
        <taxon>Pseudomonadati</taxon>
        <taxon>Pseudomonadota</taxon>
        <taxon>Alphaproteobacteria</taxon>
        <taxon>Sphingomonadales</taxon>
        <taxon>Sphingomonadaceae</taxon>
        <taxon>Sphingomonas</taxon>
    </lineage>
</organism>
<dbReference type="OrthoDB" id="2389872at2"/>
<dbReference type="InterPro" id="IPR010985">
    <property type="entry name" value="Ribbon_hlx_hlx"/>
</dbReference>
<dbReference type="GO" id="GO:0006355">
    <property type="term" value="P:regulation of DNA-templated transcription"/>
    <property type="evidence" value="ECO:0007669"/>
    <property type="project" value="InterPro"/>
</dbReference>